<dbReference type="InterPro" id="IPR050266">
    <property type="entry name" value="AB_hydrolase_sf"/>
</dbReference>
<feature type="domain" description="AB hydrolase-1" evidence="1">
    <location>
        <begin position="45"/>
        <end position="286"/>
    </location>
</feature>
<dbReference type="Proteomes" id="UP001056035">
    <property type="component" value="Chromosome"/>
</dbReference>
<dbReference type="PRINTS" id="PR00111">
    <property type="entry name" value="ABHYDROLASE"/>
</dbReference>
<keyword evidence="3" id="KW-1185">Reference proteome</keyword>
<evidence type="ECO:0000313" key="3">
    <source>
        <dbReference type="Proteomes" id="UP001056035"/>
    </source>
</evidence>
<dbReference type="Gene3D" id="3.40.50.1820">
    <property type="entry name" value="alpha/beta hydrolase"/>
    <property type="match status" value="1"/>
</dbReference>
<dbReference type="Pfam" id="PF00561">
    <property type="entry name" value="Abhydrolase_1"/>
    <property type="match status" value="1"/>
</dbReference>
<protein>
    <submittedName>
        <fullName evidence="2">Alpha/beta hydrolase</fullName>
    </submittedName>
</protein>
<organism evidence="2 3">
    <name type="scientific">Paraconexibacter antarcticus</name>
    <dbReference type="NCBI Taxonomy" id="2949664"/>
    <lineage>
        <taxon>Bacteria</taxon>
        <taxon>Bacillati</taxon>
        <taxon>Actinomycetota</taxon>
        <taxon>Thermoleophilia</taxon>
        <taxon>Solirubrobacterales</taxon>
        <taxon>Paraconexibacteraceae</taxon>
        <taxon>Paraconexibacter</taxon>
    </lineage>
</organism>
<reference evidence="2 3" key="1">
    <citation type="submission" date="2022-06" db="EMBL/GenBank/DDBJ databases">
        <title>Paraconexibacter antarcticus.</title>
        <authorList>
            <person name="Kim C.S."/>
        </authorList>
    </citation>
    <scope>NUCLEOTIDE SEQUENCE [LARGE SCALE GENOMIC DNA]</scope>
    <source>
        <strain evidence="2 3">02-257</strain>
    </source>
</reference>
<keyword evidence="2" id="KW-0378">Hydrolase</keyword>
<evidence type="ECO:0000313" key="2">
    <source>
        <dbReference type="EMBL" id="UTI63625.1"/>
    </source>
</evidence>
<gene>
    <name evidence="2" type="ORF">NBH00_20055</name>
</gene>
<evidence type="ECO:0000259" key="1">
    <source>
        <dbReference type="Pfam" id="PF00561"/>
    </source>
</evidence>
<accession>A0ABY5DQ83</accession>
<sequence>MSTPTASDTTTSIWLDLLGSGAGERFYDVGGVRTRVIEAGSPELPALVLIHGTGGHAETYCRNMGPLSEHFRVLALDLPGHGFTDRPATAPTVADHAAHIVGLLDALGIERAHVSGESLGGMVAAWCGIAHPERFDKVVMNTGTLARPDAAGQAQLDDLEQRTLALRDNGVTREGTRHRMNWLVADPSRMTDEMVEVRMRVYSQPGMLDSVAMIMSWVVGMLRGDHGEEFMAPGVLKRLERPTLVLWTEDNPGQTTELAERVSQDIPDHRFEVLTDCAHWPQFERPDVFNQTHLDFLLGA</sequence>
<dbReference type="InterPro" id="IPR000639">
    <property type="entry name" value="Epox_hydrolase-like"/>
</dbReference>
<name>A0ABY5DQ83_9ACTN</name>
<dbReference type="InterPro" id="IPR000073">
    <property type="entry name" value="AB_hydrolase_1"/>
</dbReference>
<proteinExistence type="predicted"/>
<dbReference type="SUPFAM" id="SSF53474">
    <property type="entry name" value="alpha/beta-Hydrolases"/>
    <property type="match status" value="1"/>
</dbReference>
<dbReference type="PRINTS" id="PR00412">
    <property type="entry name" value="EPOXHYDRLASE"/>
</dbReference>
<dbReference type="PANTHER" id="PTHR43798:SF33">
    <property type="entry name" value="HYDROLASE, PUTATIVE (AFU_ORTHOLOGUE AFUA_2G14860)-RELATED"/>
    <property type="match status" value="1"/>
</dbReference>
<dbReference type="RefSeq" id="WP_254570350.1">
    <property type="nucleotide sequence ID" value="NZ_CP098502.1"/>
</dbReference>
<dbReference type="EMBL" id="CP098502">
    <property type="protein sequence ID" value="UTI63625.1"/>
    <property type="molecule type" value="Genomic_DNA"/>
</dbReference>
<dbReference type="PANTHER" id="PTHR43798">
    <property type="entry name" value="MONOACYLGLYCEROL LIPASE"/>
    <property type="match status" value="1"/>
</dbReference>
<dbReference type="InterPro" id="IPR029058">
    <property type="entry name" value="AB_hydrolase_fold"/>
</dbReference>
<dbReference type="GO" id="GO:0016787">
    <property type="term" value="F:hydrolase activity"/>
    <property type="evidence" value="ECO:0007669"/>
    <property type="project" value="UniProtKB-KW"/>
</dbReference>